<sequence>MKKFILLCTLSFFVIFSFHSPKVDAVEGSLIIINKTTNQLAYFENGVFIRSFSVATGKQASYTPEGTFTIVNKIKNRPYYSGNIAGGDPNNPLGNRWLGLNARGTNGDTYAIHGNNNPNSIGKYVSNGCIRMYDEEIEWLFNRVPVHTTVHITSSSKSFQDIAASLDYKTQQVQAQSVSGLLKIGSQGVAVRELQQQLTNNGYSTGGIDGIFGTQTKQAVIQFQRNNGLTADGIVGPMTNKALNKY</sequence>
<dbReference type="CDD" id="cd16913">
    <property type="entry name" value="YkuD_like"/>
    <property type="match status" value="1"/>
</dbReference>
<evidence type="ECO:0000313" key="9">
    <source>
        <dbReference type="EMBL" id="MDQ0232560.1"/>
    </source>
</evidence>
<keyword evidence="10" id="KW-1185">Reference proteome</keyword>
<dbReference type="Pfam" id="PF01471">
    <property type="entry name" value="PG_binding_1"/>
    <property type="match status" value="1"/>
</dbReference>
<evidence type="ECO:0000256" key="5">
    <source>
        <dbReference type="ARBA" id="ARBA00023316"/>
    </source>
</evidence>
<gene>
    <name evidence="9" type="ORF">J2S19_003882</name>
</gene>
<dbReference type="Proteomes" id="UP001234495">
    <property type="component" value="Unassembled WGS sequence"/>
</dbReference>
<dbReference type="RefSeq" id="WP_307344662.1">
    <property type="nucleotide sequence ID" value="NZ_JAUSUD010000022.1"/>
</dbReference>
<name>A0ABT9ZKQ2_9BACI</name>
<dbReference type="InterPro" id="IPR050979">
    <property type="entry name" value="LD-transpeptidase"/>
</dbReference>
<dbReference type="InterPro" id="IPR036366">
    <property type="entry name" value="PGBDSf"/>
</dbReference>
<evidence type="ECO:0000256" key="3">
    <source>
        <dbReference type="ARBA" id="ARBA00022960"/>
    </source>
</evidence>
<evidence type="ECO:0000256" key="7">
    <source>
        <dbReference type="SAM" id="SignalP"/>
    </source>
</evidence>
<evidence type="ECO:0000259" key="8">
    <source>
        <dbReference type="PROSITE" id="PS52029"/>
    </source>
</evidence>
<dbReference type="PANTHER" id="PTHR30582:SF4">
    <property type="entry name" value="L,D-TRANSPEPTIDASE YQJB-RELATED"/>
    <property type="match status" value="1"/>
</dbReference>
<dbReference type="InterPro" id="IPR005490">
    <property type="entry name" value="LD_TPept_cat_dom"/>
</dbReference>
<dbReference type="Gene3D" id="1.10.101.10">
    <property type="entry name" value="PGBD-like superfamily/PGBD"/>
    <property type="match status" value="1"/>
</dbReference>
<dbReference type="InterPro" id="IPR002477">
    <property type="entry name" value="Peptidoglycan-bd-like"/>
</dbReference>
<dbReference type="Gene3D" id="2.40.440.10">
    <property type="entry name" value="L,D-transpeptidase catalytic domain-like"/>
    <property type="match status" value="1"/>
</dbReference>
<dbReference type="PANTHER" id="PTHR30582">
    <property type="entry name" value="L,D-TRANSPEPTIDASE"/>
    <property type="match status" value="1"/>
</dbReference>
<feature type="signal peptide" evidence="7">
    <location>
        <begin position="1"/>
        <end position="25"/>
    </location>
</feature>
<evidence type="ECO:0000256" key="4">
    <source>
        <dbReference type="ARBA" id="ARBA00022984"/>
    </source>
</evidence>
<keyword evidence="3 6" id="KW-0133">Cell shape</keyword>
<feature type="chain" id="PRO_5046470655" description="L,D-TPase catalytic domain-containing protein" evidence="7">
    <location>
        <begin position="26"/>
        <end position="246"/>
    </location>
</feature>
<evidence type="ECO:0000256" key="2">
    <source>
        <dbReference type="ARBA" id="ARBA00022679"/>
    </source>
</evidence>
<dbReference type="InterPro" id="IPR036365">
    <property type="entry name" value="PGBD-like_sf"/>
</dbReference>
<feature type="active site" description="Proton donor/acceptor" evidence="6">
    <location>
        <position position="113"/>
    </location>
</feature>
<dbReference type="EMBL" id="JAUSUD010000022">
    <property type="protein sequence ID" value="MDQ0232560.1"/>
    <property type="molecule type" value="Genomic_DNA"/>
</dbReference>
<feature type="domain" description="L,D-TPase catalytic" evidence="8">
    <location>
        <begin position="29"/>
        <end position="153"/>
    </location>
</feature>
<organism evidence="9 10">
    <name type="scientific">Metabacillus malikii</name>
    <dbReference type="NCBI Taxonomy" id="1504265"/>
    <lineage>
        <taxon>Bacteria</taxon>
        <taxon>Bacillati</taxon>
        <taxon>Bacillota</taxon>
        <taxon>Bacilli</taxon>
        <taxon>Bacillales</taxon>
        <taxon>Bacillaceae</taxon>
        <taxon>Metabacillus</taxon>
    </lineage>
</organism>
<dbReference type="SUPFAM" id="SSF47090">
    <property type="entry name" value="PGBD-like"/>
    <property type="match status" value="1"/>
</dbReference>
<proteinExistence type="predicted"/>
<keyword evidence="2" id="KW-0808">Transferase</keyword>
<keyword evidence="5 6" id="KW-0961">Cell wall biogenesis/degradation</keyword>
<feature type="active site" description="Nucleophile" evidence="6">
    <location>
        <position position="129"/>
    </location>
</feature>
<accession>A0ABT9ZKQ2</accession>
<keyword evidence="4 6" id="KW-0573">Peptidoglycan synthesis</keyword>
<protein>
    <recommendedName>
        <fullName evidence="8">L,D-TPase catalytic domain-containing protein</fullName>
    </recommendedName>
</protein>
<dbReference type="InterPro" id="IPR038063">
    <property type="entry name" value="Transpep_catalytic_dom"/>
</dbReference>
<comment type="pathway">
    <text evidence="1 6">Cell wall biogenesis; peptidoglycan biosynthesis.</text>
</comment>
<comment type="caution">
    <text evidence="9">The sequence shown here is derived from an EMBL/GenBank/DDBJ whole genome shotgun (WGS) entry which is preliminary data.</text>
</comment>
<keyword evidence="7" id="KW-0732">Signal</keyword>
<evidence type="ECO:0000256" key="1">
    <source>
        <dbReference type="ARBA" id="ARBA00004752"/>
    </source>
</evidence>
<dbReference type="Pfam" id="PF03734">
    <property type="entry name" value="YkuD"/>
    <property type="match status" value="1"/>
</dbReference>
<evidence type="ECO:0000256" key="6">
    <source>
        <dbReference type="PROSITE-ProRule" id="PRU01373"/>
    </source>
</evidence>
<dbReference type="PROSITE" id="PS52029">
    <property type="entry name" value="LD_TPASE"/>
    <property type="match status" value="1"/>
</dbReference>
<evidence type="ECO:0000313" key="10">
    <source>
        <dbReference type="Proteomes" id="UP001234495"/>
    </source>
</evidence>
<dbReference type="SUPFAM" id="SSF141523">
    <property type="entry name" value="L,D-transpeptidase catalytic domain-like"/>
    <property type="match status" value="1"/>
</dbReference>
<reference evidence="9 10" key="1">
    <citation type="submission" date="2023-07" db="EMBL/GenBank/DDBJ databases">
        <title>Genomic Encyclopedia of Type Strains, Phase IV (KMG-IV): sequencing the most valuable type-strain genomes for metagenomic binning, comparative biology and taxonomic classification.</title>
        <authorList>
            <person name="Goeker M."/>
        </authorList>
    </citation>
    <scope>NUCLEOTIDE SEQUENCE [LARGE SCALE GENOMIC DNA]</scope>
    <source>
        <strain evidence="9 10">DSM 29005</strain>
    </source>
</reference>